<dbReference type="EMBL" id="HBFL01003750">
    <property type="protein sequence ID" value="CAD8762647.1"/>
    <property type="molecule type" value="Transcribed_RNA"/>
</dbReference>
<proteinExistence type="predicted"/>
<reference evidence="2" key="1">
    <citation type="submission" date="2021-01" db="EMBL/GenBank/DDBJ databases">
        <authorList>
            <person name="Corre E."/>
            <person name="Pelletier E."/>
            <person name="Niang G."/>
            <person name="Scheremetjew M."/>
            <person name="Finn R."/>
            <person name="Kale V."/>
            <person name="Holt S."/>
            <person name="Cochrane G."/>
            <person name="Meng A."/>
            <person name="Brown T."/>
            <person name="Cohen L."/>
        </authorList>
    </citation>
    <scope>NUCLEOTIDE SEQUENCE</scope>
    <source>
        <strain evidence="2">UNC1205</strain>
    </source>
</reference>
<evidence type="ECO:0008006" key="4">
    <source>
        <dbReference type="Google" id="ProtNLM"/>
    </source>
</evidence>
<dbReference type="Pfam" id="PF20133">
    <property type="entry name" value="HHL1-like"/>
    <property type="match status" value="1"/>
</dbReference>
<keyword evidence="1" id="KW-0732">Signal</keyword>
<evidence type="ECO:0000313" key="2">
    <source>
        <dbReference type="EMBL" id="CAD8762646.1"/>
    </source>
</evidence>
<dbReference type="AlphaFoldDB" id="A0A6T9ZNM7"/>
<dbReference type="PANTHER" id="PTHR48191">
    <property type="entry name" value="PROTEIN HHL1 CHLOROPLASTIC"/>
    <property type="match status" value="1"/>
</dbReference>
<evidence type="ECO:0000256" key="1">
    <source>
        <dbReference type="SAM" id="SignalP"/>
    </source>
</evidence>
<sequence length="216" mass="23416">MYSSSTLFLILAAAVALCSVDAWTATSSASSFGGRSLTTSSAASQVVVVQNGSSMEMKKGKANVPPQMRGQYERQKEMSQMQQQMAAASKPGADGFPVFNLFVRTKSQKIWYPCGSFKGDERSAALSKSYSEGGLLSGISKKQLDGGIAGSLYSDLNKLKETVMRAYPQLRKQRDNLEFGYKLNYQGLPEDKAKAIVPVEPKEQSGPLDGLRNIFS</sequence>
<dbReference type="PANTHER" id="PTHR48191:SF2">
    <property type="entry name" value="PROTEIN HHL1, CHLOROPLASTIC"/>
    <property type="match status" value="1"/>
</dbReference>
<organism evidence="2">
    <name type="scientific">Pseudo-nitzschia delicatissima</name>
    <dbReference type="NCBI Taxonomy" id="44447"/>
    <lineage>
        <taxon>Eukaryota</taxon>
        <taxon>Sar</taxon>
        <taxon>Stramenopiles</taxon>
        <taxon>Ochrophyta</taxon>
        <taxon>Bacillariophyta</taxon>
        <taxon>Bacillariophyceae</taxon>
        <taxon>Bacillariophycidae</taxon>
        <taxon>Bacillariales</taxon>
        <taxon>Bacillariaceae</taxon>
        <taxon>Pseudo-nitzschia</taxon>
    </lineage>
</organism>
<name>A0A6T9ZNM7_9STRA</name>
<accession>A0A6T9ZNM7</accession>
<protein>
    <recommendedName>
        <fullName evidence="4">PS II complex 12 kDa extrinsic protein</fullName>
    </recommendedName>
</protein>
<evidence type="ECO:0000313" key="3">
    <source>
        <dbReference type="EMBL" id="CAD8762647.1"/>
    </source>
</evidence>
<dbReference type="EMBL" id="HBFL01003749">
    <property type="protein sequence ID" value="CAD8762646.1"/>
    <property type="molecule type" value="Transcribed_RNA"/>
</dbReference>
<gene>
    <name evidence="2" type="ORF">PDEL1432_LOCUS2686</name>
    <name evidence="3" type="ORF">PDEL1432_LOCUS2687</name>
</gene>
<feature type="signal peptide" evidence="1">
    <location>
        <begin position="1"/>
        <end position="22"/>
    </location>
</feature>
<dbReference type="InterPro" id="IPR045388">
    <property type="entry name" value="HHL1-like"/>
</dbReference>
<feature type="chain" id="PRO_5036191826" description="PS II complex 12 kDa extrinsic protein" evidence="1">
    <location>
        <begin position="23"/>
        <end position="216"/>
    </location>
</feature>